<gene>
    <name evidence="3" type="ORF">L1O03_03545</name>
</gene>
<keyword evidence="2" id="KW-0472">Membrane</keyword>
<dbReference type="Proteomes" id="UP001139336">
    <property type="component" value="Unassembled WGS sequence"/>
</dbReference>
<dbReference type="EMBL" id="JAKGSI010000002">
    <property type="protein sequence ID" value="MCF4006252.1"/>
    <property type="molecule type" value="Genomic_DNA"/>
</dbReference>
<keyword evidence="2" id="KW-0812">Transmembrane</keyword>
<organism evidence="3 4">
    <name type="scientific">Corynebacterium uropygiale</name>
    <dbReference type="NCBI Taxonomy" id="1775911"/>
    <lineage>
        <taxon>Bacteria</taxon>
        <taxon>Bacillati</taxon>
        <taxon>Actinomycetota</taxon>
        <taxon>Actinomycetes</taxon>
        <taxon>Mycobacteriales</taxon>
        <taxon>Corynebacteriaceae</taxon>
        <taxon>Corynebacterium</taxon>
    </lineage>
</organism>
<feature type="compositionally biased region" description="Basic and acidic residues" evidence="1">
    <location>
        <begin position="18"/>
        <end position="39"/>
    </location>
</feature>
<accession>A0A9X1QMV3</accession>
<reference evidence="3" key="1">
    <citation type="submission" date="2022-01" db="EMBL/GenBank/DDBJ databases">
        <title>Corynebacterium sp. nov isolated from isolated from the feces of the greater white-fronted geese (Anser albifrons) at Poyang Lake, PR China.</title>
        <authorList>
            <person name="Liu Q."/>
        </authorList>
    </citation>
    <scope>NUCLEOTIDE SEQUENCE</scope>
    <source>
        <strain evidence="3">JCM 32435</strain>
    </source>
</reference>
<protein>
    <submittedName>
        <fullName evidence="3">DUF3043 domain-containing protein</fullName>
    </submittedName>
</protein>
<evidence type="ECO:0000313" key="3">
    <source>
        <dbReference type="EMBL" id="MCF4006252.1"/>
    </source>
</evidence>
<dbReference type="InterPro" id="IPR021403">
    <property type="entry name" value="DUF3043"/>
</dbReference>
<name>A0A9X1QMV3_9CORY</name>
<feature type="compositionally biased region" description="Basic and acidic residues" evidence="1">
    <location>
        <begin position="86"/>
        <end position="110"/>
    </location>
</feature>
<evidence type="ECO:0000313" key="4">
    <source>
        <dbReference type="Proteomes" id="UP001139336"/>
    </source>
</evidence>
<keyword evidence="2" id="KW-1133">Transmembrane helix</keyword>
<dbReference type="AlphaFoldDB" id="A0A9X1QMV3"/>
<dbReference type="Pfam" id="PF11241">
    <property type="entry name" value="DUF3043"/>
    <property type="match status" value="1"/>
</dbReference>
<feature type="transmembrane region" description="Helical" evidence="2">
    <location>
        <begin position="169"/>
        <end position="191"/>
    </location>
</feature>
<evidence type="ECO:0000256" key="2">
    <source>
        <dbReference type="SAM" id="Phobius"/>
    </source>
</evidence>
<feature type="region of interest" description="Disordered" evidence="1">
    <location>
        <begin position="1"/>
        <end position="110"/>
    </location>
</feature>
<comment type="caution">
    <text evidence="3">The sequence shown here is derived from an EMBL/GenBank/DDBJ whole genome shotgun (WGS) entry which is preliminary data.</text>
</comment>
<keyword evidence="4" id="KW-1185">Reference proteome</keyword>
<proteinExistence type="predicted"/>
<evidence type="ECO:0000256" key="1">
    <source>
        <dbReference type="SAM" id="MobiDB-lite"/>
    </source>
</evidence>
<feature type="transmembrane region" description="Helical" evidence="2">
    <location>
        <begin position="145"/>
        <end position="163"/>
    </location>
</feature>
<sequence>MKFPWQKSHPTDDPAPDVEEHTTDAAGDSGEHAHEEAAEHHRKGYTPPKGRPTPKRKDVEIQKGVRRSTQAPLTRKQSKEQRKKLKESMSKEEWKEYRRKERDEARSARLEAQRRMDAGDERYLLDRDKGEERRYVRDWIDARRFLNNLVMPFALVLLVILLISQWQPVFANIASLVCLVVIIVLAIEAVITGRRVNNAVRAKFPGSTAPGFSLGFYAYSRMTQPRKWRTPRPRVEIGAEV</sequence>
<dbReference type="RefSeq" id="WP_236118067.1">
    <property type="nucleotide sequence ID" value="NZ_JAKGSI010000002.1"/>
</dbReference>